<keyword evidence="9" id="KW-0539">Nucleus</keyword>
<dbReference type="Pfam" id="PF00096">
    <property type="entry name" value="zf-C2H2"/>
    <property type="match status" value="7"/>
</dbReference>
<dbReference type="PROSITE" id="PS00028">
    <property type="entry name" value="ZINC_FINGER_C2H2_1"/>
    <property type="match status" value="13"/>
</dbReference>
<feature type="domain" description="C2H2-type" evidence="12">
    <location>
        <begin position="127"/>
        <end position="155"/>
    </location>
</feature>
<name>A0AAN9Z0P8_9ORTH</name>
<dbReference type="SUPFAM" id="SSF57667">
    <property type="entry name" value="beta-beta-alpha zinc fingers"/>
    <property type="match status" value="8"/>
</dbReference>
<dbReference type="InterPro" id="IPR050527">
    <property type="entry name" value="Snail/Krueppel_Znf"/>
</dbReference>
<evidence type="ECO:0000259" key="12">
    <source>
        <dbReference type="PROSITE" id="PS50157"/>
    </source>
</evidence>
<feature type="domain" description="C2H2-type" evidence="12">
    <location>
        <begin position="38"/>
        <end position="65"/>
    </location>
</feature>
<feature type="domain" description="C2H2-type" evidence="12">
    <location>
        <begin position="12"/>
        <end position="34"/>
    </location>
</feature>
<reference evidence="13 14" key="1">
    <citation type="submission" date="2024-03" db="EMBL/GenBank/DDBJ databases">
        <title>The genome assembly and annotation of the cricket Gryllus longicercus Weissman &amp; Gray.</title>
        <authorList>
            <person name="Szrajer S."/>
            <person name="Gray D."/>
            <person name="Ylla G."/>
        </authorList>
    </citation>
    <scope>NUCLEOTIDE SEQUENCE [LARGE SCALE GENOMIC DNA]</scope>
    <source>
        <strain evidence="13">DAG 2021-001</strain>
        <tissue evidence="13">Whole body minus gut</tissue>
    </source>
</reference>
<dbReference type="Pfam" id="PF13913">
    <property type="entry name" value="zf-C2HC_2"/>
    <property type="match status" value="2"/>
</dbReference>
<feature type="domain" description="C2H2-type" evidence="12">
    <location>
        <begin position="340"/>
        <end position="368"/>
    </location>
</feature>
<dbReference type="FunFam" id="3.30.160.60:FF:002343">
    <property type="entry name" value="Zinc finger protein 33A"/>
    <property type="match status" value="1"/>
</dbReference>
<dbReference type="Pfam" id="PF13894">
    <property type="entry name" value="zf-C2H2_4"/>
    <property type="match status" value="2"/>
</dbReference>
<comment type="caution">
    <text evidence="13">The sequence shown here is derived from an EMBL/GenBank/DDBJ whole genome shotgun (WGS) entry which is preliminary data.</text>
</comment>
<evidence type="ECO:0000256" key="10">
    <source>
        <dbReference type="ARBA" id="ARBA00037948"/>
    </source>
</evidence>
<gene>
    <name evidence="13" type="ORF">R5R35_010748</name>
</gene>
<keyword evidence="3" id="KW-0677">Repeat</keyword>
<dbReference type="GO" id="GO:0000978">
    <property type="term" value="F:RNA polymerase II cis-regulatory region sequence-specific DNA binding"/>
    <property type="evidence" value="ECO:0007669"/>
    <property type="project" value="TreeGrafter"/>
</dbReference>
<dbReference type="Proteomes" id="UP001378592">
    <property type="component" value="Unassembled WGS sequence"/>
</dbReference>
<evidence type="ECO:0000313" key="13">
    <source>
        <dbReference type="EMBL" id="KAK7790884.1"/>
    </source>
</evidence>
<dbReference type="FunFam" id="3.30.160.60:FF:000646">
    <property type="entry name" value="Myeloid zinc finger 1"/>
    <property type="match status" value="1"/>
</dbReference>
<feature type="domain" description="C2H2-type" evidence="12">
    <location>
        <begin position="609"/>
        <end position="636"/>
    </location>
</feature>
<evidence type="ECO:0000256" key="4">
    <source>
        <dbReference type="ARBA" id="ARBA00022771"/>
    </source>
</evidence>
<feature type="domain" description="C2H2-type" evidence="12">
    <location>
        <begin position="637"/>
        <end position="664"/>
    </location>
</feature>
<dbReference type="FunFam" id="3.30.160.60:FF:000145">
    <property type="entry name" value="Zinc finger protein 574"/>
    <property type="match status" value="1"/>
</dbReference>
<evidence type="ECO:0000256" key="8">
    <source>
        <dbReference type="ARBA" id="ARBA00023163"/>
    </source>
</evidence>
<keyword evidence="7" id="KW-0238">DNA-binding</keyword>
<dbReference type="FunFam" id="3.30.160.60:FF:000446">
    <property type="entry name" value="Zinc finger protein"/>
    <property type="match status" value="1"/>
</dbReference>
<dbReference type="PANTHER" id="PTHR24388:SF104">
    <property type="entry name" value="AT-RICH BINDING PROTEIN-RELATED"/>
    <property type="match status" value="1"/>
</dbReference>
<dbReference type="Pfam" id="PF13912">
    <property type="entry name" value="zf-C2H2_6"/>
    <property type="match status" value="1"/>
</dbReference>
<comment type="similarity">
    <text evidence="10">Belongs to the snail C2H2-type zinc-finger protein family.</text>
</comment>
<feature type="domain" description="C2H2-type" evidence="12">
    <location>
        <begin position="665"/>
        <end position="692"/>
    </location>
</feature>
<dbReference type="FunFam" id="3.30.160.60:FF:001732">
    <property type="entry name" value="Zgc:162936"/>
    <property type="match status" value="1"/>
</dbReference>
<dbReference type="AlphaFoldDB" id="A0AAN9Z0P8"/>
<evidence type="ECO:0000256" key="1">
    <source>
        <dbReference type="ARBA" id="ARBA00004123"/>
    </source>
</evidence>
<dbReference type="GO" id="GO:0045893">
    <property type="term" value="P:positive regulation of DNA-templated transcription"/>
    <property type="evidence" value="ECO:0007669"/>
    <property type="project" value="UniProtKB-ARBA"/>
</dbReference>
<keyword evidence="6" id="KW-0805">Transcription regulation</keyword>
<keyword evidence="8" id="KW-0804">Transcription</keyword>
<sequence>MLQHSKEKCNNWSCTVCGQVFSNPGLLLSHSSAHETAIACQICDKSFLSQNALQIHLKTHFGEAKKVFKCNICSLECPSLSRLQAHRRCHTGERPYTCGQCHRKFKRRQAVKKHIQVVHNSASLQYHKCSHCPKMFNSSGNLVRHYLRVHCQVRRFICGVCGSRFSQNQDLRRHFKVSHEIEMPNINGSDRKALREIYVIPDIDDLSETNPHAIKIRAIVAEEKAKFNRLSELLANRMIDKEDPSTESMKELIQSFSNKGGEETVGVLEKSTDDYDVGKKGQKSSCSELAGGSPAEHYDFRKPDISHSSEDKLYLCEYCNRNFPGENEYMEHIAERSKSYMCKQCSSVFCDQIHLNDHMSSEHNILQSNIAVNDLSSGNYLKHIHNLNDVQIIHSMSNVSNELQDPANLISNNDIDSSKSGLSLPSSGDLSNISTTLNINGIILQNVIIQSTPTVLQSVPLGFQNQEIVNTTQMTPVVTFSSPAVTPIDNHSFLNVNDHSLSVSTCMDSTNSVIDPETIFDKANQKILVPAVNYTVDEVKHNGRGENIQNMTGGKELKIITNKYPDLNDVKINESKETKKINCKHCGEKFHSSSSLNRHKKSHSASKEFGCPDCAKRFSERFNLKTHMMTHTGERPYQCEDCGKQLRYRKDVLDHKRMHLGERPFECEECGRKFIRQRELNRHKVIHSGEKKYECPICGKMFGRLDQLRNGHLLTHSDSNSCPKHICSICNKSFKLKSQLKQHKTLHTGLKPYKCELCEKSFALGVYLKAHMQCHKKRDTYVQCPKCPRRFTSEATLQVHDRTFHSRLKKGSKTSEIVKKESHKIGDDTNLPNENIGIQRQLDKDIEIHDVDLSMLDANNCNAVIFLQMVPEELSFDVDS</sequence>
<dbReference type="InterPro" id="IPR036236">
    <property type="entry name" value="Znf_C2H2_sf"/>
</dbReference>
<organism evidence="13 14">
    <name type="scientific">Gryllus longicercus</name>
    <dbReference type="NCBI Taxonomy" id="2509291"/>
    <lineage>
        <taxon>Eukaryota</taxon>
        <taxon>Metazoa</taxon>
        <taxon>Ecdysozoa</taxon>
        <taxon>Arthropoda</taxon>
        <taxon>Hexapoda</taxon>
        <taxon>Insecta</taxon>
        <taxon>Pterygota</taxon>
        <taxon>Neoptera</taxon>
        <taxon>Polyneoptera</taxon>
        <taxon>Orthoptera</taxon>
        <taxon>Ensifera</taxon>
        <taxon>Gryllidea</taxon>
        <taxon>Grylloidea</taxon>
        <taxon>Gryllidae</taxon>
        <taxon>Gryllinae</taxon>
        <taxon>Gryllus</taxon>
    </lineage>
</organism>
<feature type="domain" description="C2H2-type" evidence="12">
    <location>
        <begin position="782"/>
        <end position="810"/>
    </location>
</feature>
<feature type="domain" description="C2H2-type" evidence="12">
    <location>
        <begin position="581"/>
        <end position="608"/>
    </location>
</feature>
<evidence type="ECO:0000256" key="3">
    <source>
        <dbReference type="ARBA" id="ARBA00022737"/>
    </source>
</evidence>
<feature type="domain" description="C2H2-type" evidence="12">
    <location>
        <begin position="68"/>
        <end position="95"/>
    </location>
</feature>
<accession>A0AAN9Z0P8</accession>
<dbReference type="GO" id="GO:0005634">
    <property type="term" value="C:nucleus"/>
    <property type="evidence" value="ECO:0007669"/>
    <property type="project" value="UniProtKB-SubCell"/>
</dbReference>
<dbReference type="SMART" id="SM00355">
    <property type="entry name" value="ZnF_C2H2"/>
    <property type="match status" value="16"/>
</dbReference>
<evidence type="ECO:0000256" key="6">
    <source>
        <dbReference type="ARBA" id="ARBA00023015"/>
    </source>
</evidence>
<feature type="domain" description="C2H2-type" evidence="12">
    <location>
        <begin position="693"/>
        <end position="721"/>
    </location>
</feature>
<evidence type="ECO:0000256" key="2">
    <source>
        <dbReference type="ARBA" id="ARBA00022723"/>
    </source>
</evidence>
<keyword evidence="4 11" id="KW-0863">Zinc-finger</keyword>
<dbReference type="GO" id="GO:0005694">
    <property type="term" value="C:chromosome"/>
    <property type="evidence" value="ECO:0007669"/>
    <property type="project" value="UniProtKB-ARBA"/>
</dbReference>
<comment type="subcellular location">
    <subcellularLocation>
        <location evidence="1">Nucleus</location>
    </subcellularLocation>
</comment>
<keyword evidence="14" id="KW-1185">Reference proteome</keyword>
<feature type="domain" description="C2H2-type" evidence="12">
    <location>
        <begin position="725"/>
        <end position="752"/>
    </location>
</feature>
<dbReference type="InterPro" id="IPR013087">
    <property type="entry name" value="Znf_C2H2_type"/>
</dbReference>
<keyword evidence="5" id="KW-0862">Zinc</keyword>
<proteinExistence type="inferred from homology"/>
<dbReference type="GO" id="GO:0008270">
    <property type="term" value="F:zinc ion binding"/>
    <property type="evidence" value="ECO:0007669"/>
    <property type="project" value="UniProtKB-KW"/>
</dbReference>
<evidence type="ECO:0000256" key="5">
    <source>
        <dbReference type="ARBA" id="ARBA00022833"/>
    </source>
</evidence>
<dbReference type="EMBL" id="JAZDUA010000581">
    <property type="protein sequence ID" value="KAK7790884.1"/>
    <property type="molecule type" value="Genomic_DNA"/>
</dbReference>
<evidence type="ECO:0000256" key="7">
    <source>
        <dbReference type="ARBA" id="ARBA00023125"/>
    </source>
</evidence>
<evidence type="ECO:0000256" key="11">
    <source>
        <dbReference type="PROSITE-ProRule" id="PRU00042"/>
    </source>
</evidence>
<dbReference type="Gene3D" id="3.30.160.60">
    <property type="entry name" value="Classic Zinc Finger"/>
    <property type="match status" value="11"/>
</dbReference>
<protein>
    <recommendedName>
        <fullName evidence="12">C2H2-type domain-containing protein</fullName>
    </recommendedName>
</protein>
<dbReference type="PANTHER" id="PTHR24388">
    <property type="entry name" value="ZINC FINGER PROTEIN"/>
    <property type="match status" value="1"/>
</dbReference>
<evidence type="ECO:0000256" key="9">
    <source>
        <dbReference type="ARBA" id="ARBA00023242"/>
    </source>
</evidence>
<dbReference type="PROSITE" id="PS50157">
    <property type="entry name" value="ZINC_FINGER_C2H2_2"/>
    <property type="match status" value="15"/>
</dbReference>
<feature type="domain" description="C2H2-type" evidence="12">
    <location>
        <begin position="96"/>
        <end position="124"/>
    </location>
</feature>
<feature type="domain" description="C2H2-type" evidence="12">
    <location>
        <begin position="753"/>
        <end position="780"/>
    </location>
</feature>
<evidence type="ECO:0000313" key="14">
    <source>
        <dbReference type="Proteomes" id="UP001378592"/>
    </source>
</evidence>
<keyword evidence="2" id="KW-0479">Metal-binding</keyword>
<feature type="domain" description="C2H2-type" evidence="12">
    <location>
        <begin position="156"/>
        <end position="184"/>
    </location>
</feature>
<dbReference type="GO" id="GO:0000981">
    <property type="term" value="F:DNA-binding transcription factor activity, RNA polymerase II-specific"/>
    <property type="evidence" value="ECO:0007669"/>
    <property type="project" value="TreeGrafter"/>
</dbReference>
<dbReference type="FunFam" id="3.30.160.60:FF:000634">
    <property type="entry name" value="Zinc finger X-chromosomal protein"/>
    <property type="match status" value="1"/>
</dbReference>